<reference evidence="1" key="1">
    <citation type="submission" date="2019-04" db="EMBL/GenBank/DDBJ databases">
        <title>Microbes associate with the intestines of laboratory mice.</title>
        <authorList>
            <person name="Navarre W."/>
            <person name="Wong E."/>
            <person name="Huang K."/>
            <person name="Tropini C."/>
            <person name="Ng K."/>
            <person name="Yu B."/>
        </authorList>
    </citation>
    <scope>NUCLEOTIDE SEQUENCE</scope>
    <source>
        <strain evidence="1">NM73_A23</strain>
    </source>
</reference>
<proteinExistence type="predicted"/>
<accession>A0AC61QTT9</accession>
<dbReference type="EMBL" id="SRZC01000002">
    <property type="protein sequence ID" value="TGX83909.1"/>
    <property type="molecule type" value="Genomic_DNA"/>
</dbReference>
<keyword evidence="2" id="KW-1185">Reference proteome</keyword>
<comment type="caution">
    <text evidence="1">The sequence shown here is derived from an EMBL/GenBank/DDBJ whole genome shotgun (WGS) entry which is preliminary data.</text>
</comment>
<organism evidence="1 2">
    <name type="scientific">Palleniella muris</name>
    <dbReference type="NCBI Taxonomy" id="3038145"/>
    <lineage>
        <taxon>Bacteria</taxon>
        <taxon>Pseudomonadati</taxon>
        <taxon>Bacteroidota</taxon>
        <taxon>Bacteroidia</taxon>
        <taxon>Bacteroidales</taxon>
        <taxon>Prevotellaceae</taxon>
        <taxon>Palleniella</taxon>
    </lineage>
</organism>
<gene>
    <name evidence="1" type="ORF">E5358_01690</name>
</gene>
<sequence>MSQQRQQSQKNVISAFWIFATLVIVVIAFGFGLYFHTLSSKKNNSIPIEIEESNDSKDEKSEFQTNAHEISISKAECGYYLPSSKVAKYTADNLIDDNIKTAWAVNLDSPIYDCDALFGPIFTVNCNTVSEVVIVNGYGKDEASFFNNTRAAWITVYRVDYMVEEFPNESDIIYRGKLKDTVESQSLVVSPNFDNSKPTNKIGLIFSTKNSDGYYFGRKWNDLCISEFKVYGNSIGTGKLETNEQLANNEEWIREEAEENQMRLDEERMGPEWINGIWELNTTVSTALGAVRVNAKVCIDRESQQLVATDCGTTVAKGAYRISGNTIYCGDTYIDMDINNQRLEYGNGYYYRKVSDRYL</sequence>
<evidence type="ECO:0000313" key="2">
    <source>
        <dbReference type="Proteomes" id="UP000308886"/>
    </source>
</evidence>
<dbReference type="Proteomes" id="UP000308886">
    <property type="component" value="Unassembled WGS sequence"/>
</dbReference>
<protein>
    <submittedName>
        <fullName evidence="1">Uncharacterized protein</fullName>
    </submittedName>
</protein>
<evidence type="ECO:0000313" key="1">
    <source>
        <dbReference type="EMBL" id="TGX83909.1"/>
    </source>
</evidence>
<name>A0AC61QTT9_9BACT</name>